<organism evidence="3 4">
    <name type="scientific">Acetobacter lovaniensis</name>
    <dbReference type="NCBI Taxonomy" id="104100"/>
    <lineage>
        <taxon>Bacteria</taxon>
        <taxon>Pseudomonadati</taxon>
        <taxon>Pseudomonadota</taxon>
        <taxon>Alphaproteobacteria</taxon>
        <taxon>Acetobacterales</taxon>
        <taxon>Acetobacteraceae</taxon>
        <taxon>Acetobacter</taxon>
    </lineage>
</organism>
<dbReference type="AlphaFoldDB" id="A0A841QJX8"/>
<feature type="domain" description="Baseplate J-like C-terminal" evidence="2">
    <location>
        <begin position="285"/>
        <end position="365"/>
    </location>
</feature>
<evidence type="ECO:0000259" key="2">
    <source>
        <dbReference type="Pfam" id="PF26079"/>
    </source>
</evidence>
<comment type="caution">
    <text evidence="3">The sequence shown here is derived from an EMBL/GenBank/DDBJ whole genome shotgun (WGS) entry which is preliminary data.</text>
</comment>
<dbReference type="PANTHER" id="PTHR37829:SF3">
    <property type="entry name" value="PROTEIN JAYE-RELATED"/>
    <property type="match status" value="1"/>
</dbReference>
<evidence type="ECO:0000313" key="4">
    <source>
        <dbReference type="Proteomes" id="UP000578000"/>
    </source>
</evidence>
<reference evidence="3 4" key="1">
    <citation type="submission" date="2020-08" db="EMBL/GenBank/DDBJ databases">
        <title>Genomic Encyclopedia of Type Strains, Phase IV (KMG-IV): sequencing the most valuable type-strain genomes for metagenomic binning, comparative biology and taxonomic classification.</title>
        <authorList>
            <person name="Goeker M."/>
        </authorList>
    </citation>
    <scope>NUCLEOTIDE SEQUENCE [LARGE SCALE GENOMIC DNA]</scope>
    <source>
        <strain evidence="3 4">DSM 4491</strain>
    </source>
</reference>
<gene>
    <name evidence="3" type="ORF">HNR55_003329</name>
</gene>
<accession>A0A841QJX8</accession>
<name>A0A841QJX8_9PROT</name>
<dbReference type="InterPro" id="IPR058530">
    <property type="entry name" value="Baseplate_J-like_C"/>
</dbReference>
<evidence type="ECO:0000313" key="3">
    <source>
        <dbReference type="EMBL" id="MBB6458716.1"/>
    </source>
</evidence>
<dbReference type="Pfam" id="PF04865">
    <property type="entry name" value="Baseplate_J"/>
    <property type="match status" value="1"/>
</dbReference>
<dbReference type="Proteomes" id="UP000578000">
    <property type="component" value="Unassembled WGS sequence"/>
</dbReference>
<dbReference type="InterPro" id="IPR052399">
    <property type="entry name" value="Phage_Baseplate_Assmbl_Protein"/>
</dbReference>
<dbReference type="PANTHER" id="PTHR37829">
    <property type="entry name" value="PHAGE-LIKE ELEMENT PBSX PROTEIN XKDT"/>
    <property type="match status" value="1"/>
</dbReference>
<evidence type="ECO:0000259" key="1">
    <source>
        <dbReference type="Pfam" id="PF04865"/>
    </source>
</evidence>
<keyword evidence="4" id="KW-1185">Reference proteome</keyword>
<dbReference type="InterPro" id="IPR006949">
    <property type="entry name" value="Barrel_Baseplate_J-like"/>
</dbReference>
<dbReference type="EMBL" id="JACHIE010000028">
    <property type="protein sequence ID" value="MBB6458716.1"/>
    <property type="molecule type" value="Genomic_DNA"/>
</dbReference>
<sequence>MPYIRESYQTKRQSTIDAIQYGLLNGQVPLANSPLRVLAEVLASTGNAQDLFFDGISIQFTPLTATASDLDNWCALKSVYRKAATPATGTVVFTGTAGTTIPASTTLVSNDGQTYTTDQASTVGSNVNVTATTAGAAGNQQANTILTLQAPIAGVDAQIETTNGITQGTDLESDDTLRIRMLQAYQSQLTGATKADHIKNTLAVPGVTMAWMPNTPKAGTEVVIWFMLDRTNATMGYPQGTDGTATSETRYENATGDQLTVANALFDDKPYTEIQILCSPIKTPISFEISGLINATATTRAAIRSAIQNVLHAQGDPNGVTITLASIDAAIASAASTTSFTLVSPATDIVTTTGQLPEINGDITFS</sequence>
<protein>
    <submittedName>
        <fullName evidence="3">Putative phage protein gp47/JayE</fullName>
    </submittedName>
</protein>
<proteinExistence type="predicted"/>
<dbReference type="Pfam" id="PF26079">
    <property type="entry name" value="Baseplate_J_C"/>
    <property type="match status" value="1"/>
</dbReference>
<dbReference type="RefSeq" id="WP_166117070.1">
    <property type="nucleotide sequence ID" value="NZ_BAABDB010000030.1"/>
</dbReference>
<feature type="domain" description="Baseplate protein J-like barrel" evidence="1">
    <location>
        <begin position="90"/>
        <end position="163"/>
    </location>
</feature>